<dbReference type="OrthoDB" id="9792152at2"/>
<evidence type="ECO:0000313" key="7">
    <source>
        <dbReference type="Proteomes" id="UP000238426"/>
    </source>
</evidence>
<evidence type="ECO:0000256" key="4">
    <source>
        <dbReference type="SAM" id="SignalP"/>
    </source>
</evidence>
<accession>A0A2T1NDI4</accession>
<evidence type="ECO:0000256" key="3">
    <source>
        <dbReference type="ARBA" id="ARBA00022801"/>
    </source>
</evidence>
<comment type="caution">
    <text evidence="6">The sequence shown here is derived from an EMBL/GenBank/DDBJ whole genome shotgun (WGS) entry which is preliminary data.</text>
</comment>
<dbReference type="Gene3D" id="3.40.390.10">
    <property type="entry name" value="Collagenase (Catalytic Domain)"/>
    <property type="match status" value="1"/>
</dbReference>
<dbReference type="AlphaFoldDB" id="A0A2T1NDI4"/>
<dbReference type="NCBIfam" id="TIGR04183">
    <property type="entry name" value="Por_Secre_tail"/>
    <property type="match status" value="1"/>
</dbReference>
<dbReference type="InterPro" id="IPR002884">
    <property type="entry name" value="P_dom"/>
</dbReference>
<protein>
    <recommendedName>
        <fullName evidence="5">P/Homo B domain-containing protein</fullName>
    </recommendedName>
</protein>
<evidence type="ECO:0000259" key="5">
    <source>
        <dbReference type="PROSITE" id="PS51829"/>
    </source>
</evidence>
<dbReference type="Proteomes" id="UP000238426">
    <property type="component" value="Unassembled WGS sequence"/>
</dbReference>
<dbReference type="InterPro" id="IPR008979">
    <property type="entry name" value="Galactose-bd-like_sf"/>
</dbReference>
<keyword evidence="1" id="KW-0645">Protease</keyword>
<evidence type="ECO:0000256" key="2">
    <source>
        <dbReference type="ARBA" id="ARBA00022729"/>
    </source>
</evidence>
<keyword evidence="2 4" id="KW-0732">Signal</keyword>
<dbReference type="InterPro" id="IPR024079">
    <property type="entry name" value="MetalloPept_cat_dom_sf"/>
</dbReference>
<name>A0A2T1NDI4_9FLAO</name>
<feature type="chain" id="PRO_5015597681" description="P/Homo B domain-containing protein" evidence="4">
    <location>
        <begin position="24"/>
        <end position="916"/>
    </location>
</feature>
<dbReference type="GO" id="GO:0006508">
    <property type="term" value="P:proteolysis"/>
    <property type="evidence" value="ECO:0007669"/>
    <property type="project" value="UniProtKB-KW"/>
</dbReference>
<feature type="domain" description="P/Homo B" evidence="5">
    <location>
        <begin position="672"/>
        <end position="822"/>
    </location>
</feature>
<dbReference type="InterPro" id="IPR026444">
    <property type="entry name" value="Secre_tail"/>
</dbReference>
<dbReference type="Gene3D" id="2.60.120.260">
    <property type="entry name" value="Galactose-binding domain-like"/>
    <property type="match status" value="1"/>
</dbReference>
<sequence>MKKKYLKSVLCLLLLVFGFNLNAQNSSLWTKTTKERVSVKELNFRKTEPFQAQFYDLNIIGLKQQLQNAPQRSVVGSASTLIVKFPVASGVLEQFKITEASVMEDALQNQYPTLRSYSGESIENPGTLIRFSVTNKGLHTMLYSPKNGTEFIDPYSKDGKSYIVYSKKDLPALDSGFTCHYENTDEDNERLSNAESLNFNANDGRLRNFRIAIATTIEYSQFHWMAAGLTAASTEAAKRTAVFDAIVVTLTRNNFIYERDLSITMTLVANNNAIIFINSDSFDNNNAGTLINQSQTVIDGAIGSANYDIGHTFSTGGGGLASLNSPCVNGNKARGITGLPAPVGDAYDIDFVAHELGHQYGSPHTFNGNAGNCAGGNRSASNAYEVGSGTTIMAYAGICAPQNVQNNSDAYFHQRSLVLIFNNVFSGASTCANQSVTGNIAPIAEAGVNYTVPISTPYKLTGTSTDVDGTGSHTFTWEQYDLGASGIPVATNTGGPMVRSFEGTSNPTRFIPNLNSLLTSNGGGTTWEVLPSVNRTQNFRLTVRDNDSRGGNTAVDNMTVTFSNSAGPFRVTSQNVVNSIVWTPGTTETITWNVAGTNAGVTASPNVNIRLSTDGGLTYPTILATNTLNDGSHTITVPNITAPYCRVMVEAATNIFFNINSQDFAIGNYTYTTVNQCVDYTINPNTSVPESNTQFTVFNINVPDSATITDVNVGTNLTHNNSGDIFIAVIPPFNTTQVRMVSGACVGPQNAVIVSYDDEGAATNCADTDNNDAVLPVEALNVFDGQNSAGNWRYLITDINIGDGNIATLNSATINICSTSVEPVLSTSDFTLEDDGLLIYPNPNNGEFTVSLSSAKSNSVSIDVLDIRGRKVFSNNFDANGSLKQTINLGKVQSGMYLISVQDGNNKITKKIMINN</sequence>
<evidence type="ECO:0000256" key="1">
    <source>
        <dbReference type="ARBA" id="ARBA00022670"/>
    </source>
</evidence>
<keyword evidence="7" id="KW-1185">Reference proteome</keyword>
<dbReference type="EMBL" id="PXOQ01000007">
    <property type="protein sequence ID" value="PSG90498.1"/>
    <property type="molecule type" value="Genomic_DNA"/>
</dbReference>
<reference evidence="6 7" key="1">
    <citation type="submission" date="2018-03" db="EMBL/GenBank/DDBJ databases">
        <title>Mesoflavibacter sp. HG37 and Mesoflavibacter sp. HG96 sp.nov., two marine bacteria isolated from seawater of Western Pacific Ocean.</title>
        <authorList>
            <person name="Cheng H."/>
            <person name="Wu Y.-H."/>
            <person name="Guo L.-L."/>
            <person name="Xu X.-W."/>
        </authorList>
    </citation>
    <scope>NUCLEOTIDE SEQUENCE [LARGE SCALE GENOMIC DNA]</scope>
    <source>
        <strain evidence="6 7">KCTC 32269</strain>
    </source>
</reference>
<gene>
    <name evidence="6" type="ORF">C7H52_04240</name>
</gene>
<feature type="signal peptide" evidence="4">
    <location>
        <begin position="1"/>
        <end position="23"/>
    </location>
</feature>
<dbReference type="Pfam" id="PF13574">
    <property type="entry name" value="Reprolysin_2"/>
    <property type="match status" value="1"/>
</dbReference>
<evidence type="ECO:0000313" key="6">
    <source>
        <dbReference type="EMBL" id="PSG90498.1"/>
    </source>
</evidence>
<dbReference type="RefSeq" id="WP_106462639.1">
    <property type="nucleotide sequence ID" value="NZ_PXOQ01000007.1"/>
</dbReference>
<dbReference type="GO" id="GO:0004252">
    <property type="term" value="F:serine-type endopeptidase activity"/>
    <property type="evidence" value="ECO:0007669"/>
    <property type="project" value="InterPro"/>
</dbReference>
<keyword evidence="3" id="KW-0378">Hydrolase</keyword>
<dbReference type="PROSITE" id="PS51829">
    <property type="entry name" value="P_HOMO_B"/>
    <property type="match status" value="1"/>
</dbReference>
<dbReference type="SUPFAM" id="SSF55486">
    <property type="entry name" value="Metalloproteases ('zincins'), catalytic domain"/>
    <property type="match status" value="1"/>
</dbReference>
<dbReference type="Pfam" id="PF18962">
    <property type="entry name" value="Por_Secre_tail"/>
    <property type="match status" value="1"/>
</dbReference>
<dbReference type="SUPFAM" id="SSF49785">
    <property type="entry name" value="Galactose-binding domain-like"/>
    <property type="match status" value="1"/>
</dbReference>
<proteinExistence type="predicted"/>
<dbReference type="GO" id="GO:0008237">
    <property type="term" value="F:metallopeptidase activity"/>
    <property type="evidence" value="ECO:0007669"/>
    <property type="project" value="InterPro"/>
</dbReference>
<organism evidence="6 7">
    <name type="scientific">Aurantibacter aestuarii</name>
    <dbReference type="NCBI Taxonomy" id="1266046"/>
    <lineage>
        <taxon>Bacteria</taxon>
        <taxon>Pseudomonadati</taxon>
        <taxon>Bacteroidota</taxon>
        <taxon>Flavobacteriia</taxon>
        <taxon>Flavobacteriales</taxon>
        <taxon>Flavobacteriaceae</taxon>
        <taxon>Aurantibacter</taxon>
    </lineage>
</organism>